<feature type="domain" description="NADP-dependent oxidoreductase" evidence="3">
    <location>
        <begin position="6"/>
        <end position="304"/>
    </location>
</feature>
<dbReference type="PRINTS" id="PR00069">
    <property type="entry name" value="ALDKETRDTASE"/>
</dbReference>
<dbReference type="PANTHER" id="PTHR43364">
    <property type="entry name" value="NADH-SPECIFIC METHYLGLYOXAL REDUCTASE-RELATED"/>
    <property type="match status" value="1"/>
</dbReference>
<dbReference type="InterPro" id="IPR036812">
    <property type="entry name" value="NAD(P)_OxRdtase_dom_sf"/>
</dbReference>
<feature type="non-terminal residue" evidence="4">
    <location>
        <position position="1"/>
    </location>
</feature>
<sequence length="323" mass="35585">MANLQLIFGGATFLDDIGRPSLESVKNMLDKLQEHDVKSIDTATIYDKSEELLGQAHAAHRFAIGTKYPGGFLPQPGTKDTLLASAADSLAKLQTGQVDIYYIHAPDRRASLENLLDGMNDLHRDGKIKRFGISNFLVAEVEEVMRICKEKGYVLPSAYQGNYSALARHAETELLPTLRKHNIAFYAYSPIAGGFLTKDVEELRAGGQGRWDPTSVFGGFYNALYNKPVMREGLSLWADISSKSGIPKAELAYRWVVYNSSLRGELGDAIIFGPRTPEQLTQTLDGLKNGPLSAAVVAQVEEVWKLVETVSPLDNYNNEVMGM</sequence>
<dbReference type="Gene3D" id="3.20.20.100">
    <property type="entry name" value="NADP-dependent oxidoreductase domain"/>
    <property type="match status" value="1"/>
</dbReference>
<dbReference type="CDD" id="cd19075">
    <property type="entry name" value="AKR_AKR7A1-5"/>
    <property type="match status" value="1"/>
</dbReference>
<dbReference type="AlphaFoldDB" id="A0A9W9RP84"/>
<dbReference type="InterPro" id="IPR050523">
    <property type="entry name" value="AKR_Detox_Biosynth"/>
</dbReference>
<dbReference type="GO" id="GO:0016491">
    <property type="term" value="F:oxidoreductase activity"/>
    <property type="evidence" value="ECO:0007669"/>
    <property type="project" value="UniProtKB-KW"/>
</dbReference>
<dbReference type="PANTHER" id="PTHR43364:SF4">
    <property type="entry name" value="NAD(P)-LINKED OXIDOREDUCTASE SUPERFAMILY PROTEIN"/>
    <property type="match status" value="1"/>
</dbReference>
<dbReference type="OrthoDB" id="48988at2759"/>
<dbReference type="GeneID" id="81441412"/>
<dbReference type="InterPro" id="IPR023210">
    <property type="entry name" value="NADP_OxRdtase_dom"/>
</dbReference>
<reference evidence="4" key="1">
    <citation type="submission" date="2022-11" db="EMBL/GenBank/DDBJ databases">
        <authorList>
            <person name="Petersen C."/>
        </authorList>
    </citation>
    <scope>NUCLEOTIDE SEQUENCE</scope>
    <source>
        <strain evidence="4">IBT 29864</strain>
    </source>
</reference>
<name>A0A9W9RP84_9EURO</name>
<dbReference type="Pfam" id="PF00248">
    <property type="entry name" value="Aldo_ket_red"/>
    <property type="match status" value="1"/>
</dbReference>
<protein>
    <recommendedName>
        <fullName evidence="3">NADP-dependent oxidoreductase domain-containing protein</fullName>
    </recommendedName>
</protein>
<evidence type="ECO:0000256" key="2">
    <source>
        <dbReference type="ARBA" id="ARBA00038157"/>
    </source>
</evidence>
<dbReference type="EMBL" id="JAPZBS010000008">
    <property type="protein sequence ID" value="KAJ5363606.1"/>
    <property type="molecule type" value="Genomic_DNA"/>
</dbReference>
<keyword evidence="5" id="KW-1185">Reference proteome</keyword>
<evidence type="ECO:0000313" key="4">
    <source>
        <dbReference type="EMBL" id="KAJ5363606.1"/>
    </source>
</evidence>
<dbReference type="Proteomes" id="UP001147782">
    <property type="component" value="Unassembled WGS sequence"/>
</dbReference>
<evidence type="ECO:0000256" key="1">
    <source>
        <dbReference type="ARBA" id="ARBA00023002"/>
    </source>
</evidence>
<dbReference type="RefSeq" id="XP_056551233.1">
    <property type="nucleotide sequence ID" value="XM_056702233.1"/>
</dbReference>
<accession>A0A9W9RP84</accession>
<keyword evidence="1" id="KW-0560">Oxidoreductase</keyword>
<comment type="similarity">
    <text evidence="2">Belongs to the aldo/keto reductase family. Aldo/keto reductase 2 subfamily.</text>
</comment>
<evidence type="ECO:0000259" key="3">
    <source>
        <dbReference type="Pfam" id="PF00248"/>
    </source>
</evidence>
<comment type="caution">
    <text evidence="4">The sequence shown here is derived from an EMBL/GenBank/DDBJ whole genome shotgun (WGS) entry which is preliminary data.</text>
</comment>
<proteinExistence type="inferred from homology"/>
<organism evidence="4 5">
    <name type="scientific">Penicillium cataractarum</name>
    <dbReference type="NCBI Taxonomy" id="2100454"/>
    <lineage>
        <taxon>Eukaryota</taxon>
        <taxon>Fungi</taxon>
        <taxon>Dikarya</taxon>
        <taxon>Ascomycota</taxon>
        <taxon>Pezizomycotina</taxon>
        <taxon>Eurotiomycetes</taxon>
        <taxon>Eurotiomycetidae</taxon>
        <taxon>Eurotiales</taxon>
        <taxon>Aspergillaceae</taxon>
        <taxon>Penicillium</taxon>
    </lineage>
</organism>
<reference evidence="4" key="2">
    <citation type="journal article" date="2023" name="IMA Fungus">
        <title>Comparative genomic study of the Penicillium genus elucidates a diverse pangenome and 15 lateral gene transfer events.</title>
        <authorList>
            <person name="Petersen C."/>
            <person name="Sorensen T."/>
            <person name="Nielsen M.R."/>
            <person name="Sondergaard T.E."/>
            <person name="Sorensen J.L."/>
            <person name="Fitzpatrick D.A."/>
            <person name="Frisvad J.C."/>
            <person name="Nielsen K.L."/>
        </authorList>
    </citation>
    <scope>NUCLEOTIDE SEQUENCE</scope>
    <source>
        <strain evidence="4">IBT 29864</strain>
    </source>
</reference>
<evidence type="ECO:0000313" key="5">
    <source>
        <dbReference type="Proteomes" id="UP001147782"/>
    </source>
</evidence>
<gene>
    <name evidence="4" type="ORF">N7496_009319</name>
</gene>
<dbReference type="InterPro" id="IPR020471">
    <property type="entry name" value="AKR"/>
</dbReference>
<dbReference type="SUPFAM" id="SSF51430">
    <property type="entry name" value="NAD(P)-linked oxidoreductase"/>
    <property type="match status" value="1"/>
</dbReference>